<dbReference type="AlphaFoldDB" id="X0ZM92"/>
<dbReference type="EMBL" id="BART01004438">
    <property type="protein sequence ID" value="GAG70855.1"/>
    <property type="molecule type" value="Genomic_DNA"/>
</dbReference>
<feature type="non-terminal residue" evidence="1">
    <location>
        <position position="117"/>
    </location>
</feature>
<protein>
    <submittedName>
        <fullName evidence="1">Uncharacterized protein</fullName>
    </submittedName>
</protein>
<proteinExistence type="predicted"/>
<organism evidence="1">
    <name type="scientific">marine sediment metagenome</name>
    <dbReference type="NCBI Taxonomy" id="412755"/>
    <lineage>
        <taxon>unclassified sequences</taxon>
        <taxon>metagenomes</taxon>
        <taxon>ecological metagenomes</taxon>
    </lineage>
</organism>
<sequence length="117" mass="13685">MSNKFNRIYIGAICNRDLDILQEIKKFCSKNYNFSVINLFKTGSDNFNVKYFKKKIKKYPISLIILKLLSEDSNQTIYNAINQYAPDIPLLNSLNSVKICESRINTFDFINQKCKKL</sequence>
<evidence type="ECO:0000313" key="1">
    <source>
        <dbReference type="EMBL" id="GAG70855.1"/>
    </source>
</evidence>
<reference evidence="1" key="1">
    <citation type="journal article" date="2014" name="Front. Microbiol.">
        <title>High frequency of phylogenetically diverse reductive dehalogenase-homologous genes in deep subseafloor sedimentary metagenomes.</title>
        <authorList>
            <person name="Kawai M."/>
            <person name="Futagami T."/>
            <person name="Toyoda A."/>
            <person name="Takaki Y."/>
            <person name="Nishi S."/>
            <person name="Hori S."/>
            <person name="Arai W."/>
            <person name="Tsubouchi T."/>
            <person name="Morono Y."/>
            <person name="Uchiyama I."/>
            <person name="Ito T."/>
            <person name="Fujiyama A."/>
            <person name="Inagaki F."/>
            <person name="Takami H."/>
        </authorList>
    </citation>
    <scope>NUCLEOTIDE SEQUENCE</scope>
    <source>
        <strain evidence="1">Expedition CK06-06</strain>
    </source>
</reference>
<comment type="caution">
    <text evidence="1">The sequence shown here is derived from an EMBL/GenBank/DDBJ whole genome shotgun (WGS) entry which is preliminary data.</text>
</comment>
<gene>
    <name evidence="1" type="ORF">S01H4_11137</name>
</gene>
<name>X0ZM92_9ZZZZ</name>
<accession>X0ZM92</accession>